<dbReference type="InterPro" id="IPR006640">
    <property type="entry name" value="SprT-like_domain"/>
</dbReference>
<dbReference type="PANTHER" id="PTHR38773">
    <property type="entry name" value="PROTEIN SPRT"/>
    <property type="match status" value="1"/>
</dbReference>
<gene>
    <name evidence="2" type="ORF">H0A36_01810</name>
</gene>
<accession>A0A853HTX1</accession>
<dbReference type="RefSeq" id="WP_180566760.1">
    <property type="nucleotide sequence ID" value="NZ_JACCKB010000002.1"/>
</dbReference>
<dbReference type="AlphaFoldDB" id="A0A853HTX1"/>
<feature type="domain" description="SprT-like" evidence="1">
    <location>
        <begin position="12"/>
        <end position="161"/>
    </location>
</feature>
<dbReference type="SMART" id="SM00731">
    <property type="entry name" value="SprT"/>
    <property type="match status" value="1"/>
</dbReference>
<evidence type="ECO:0000313" key="2">
    <source>
        <dbReference type="EMBL" id="NYZ64723.1"/>
    </source>
</evidence>
<organism evidence="2 3">
    <name type="scientific">Spartinivicinus marinus</name>
    <dbReference type="NCBI Taxonomy" id="2994442"/>
    <lineage>
        <taxon>Bacteria</taxon>
        <taxon>Pseudomonadati</taxon>
        <taxon>Pseudomonadota</taxon>
        <taxon>Gammaproteobacteria</taxon>
        <taxon>Oceanospirillales</taxon>
        <taxon>Zooshikellaceae</taxon>
        <taxon>Spartinivicinus</taxon>
    </lineage>
</organism>
<dbReference type="Pfam" id="PF10263">
    <property type="entry name" value="SprT-like"/>
    <property type="match status" value="1"/>
</dbReference>
<sequence length="162" mass="18886">MLVKMLEDAVVKRVRVLICLAETRFGRMFQMPSIRFDLTGTCAGTADWVNNEVRFNTLFLSHHQQHFITHTVAHEVAHLVAPLIYGSRIKPHGKEWQFVMEQVFHCPAERCHQYDLATLNNQRRYHCHCAQPIWLGPIQHKRAQQGIRYICKQCRQPLTAAV</sequence>
<protein>
    <submittedName>
        <fullName evidence="2">SprT-like domain-containing protein</fullName>
    </submittedName>
</protein>
<comment type="caution">
    <text evidence="2">The sequence shown here is derived from an EMBL/GenBank/DDBJ whole genome shotgun (WGS) entry which is preliminary data.</text>
</comment>
<dbReference type="GO" id="GO:0006950">
    <property type="term" value="P:response to stress"/>
    <property type="evidence" value="ECO:0007669"/>
    <property type="project" value="UniProtKB-ARBA"/>
</dbReference>
<reference evidence="2 3" key="1">
    <citation type="submission" date="2020-07" db="EMBL/GenBank/DDBJ databases">
        <title>Endozoicomonas sp. nov., isolated from sediment.</title>
        <authorList>
            <person name="Gu T."/>
        </authorList>
    </citation>
    <scope>NUCLEOTIDE SEQUENCE [LARGE SCALE GENOMIC DNA]</scope>
    <source>
        <strain evidence="2 3">SM1973</strain>
    </source>
</reference>
<name>A0A853HTX1_9GAMM</name>
<evidence type="ECO:0000313" key="3">
    <source>
        <dbReference type="Proteomes" id="UP000569732"/>
    </source>
</evidence>
<dbReference type="PANTHER" id="PTHR38773:SF1">
    <property type="entry name" value="PROTEIN SPRT"/>
    <property type="match status" value="1"/>
</dbReference>
<dbReference type="Proteomes" id="UP000569732">
    <property type="component" value="Unassembled WGS sequence"/>
</dbReference>
<evidence type="ECO:0000259" key="1">
    <source>
        <dbReference type="SMART" id="SM00731"/>
    </source>
</evidence>
<dbReference type="EMBL" id="JACCKB010000002">
    <property type="protein sequence ID" value="NYZ64723.1"/>
    <property type="molecule type" value="Genomic_DNA"/>
</dbReference>
<keyword evidence="3" id="KW-1185">Reference proteome</keyword>
<proteinExistence type="predicted"/>